<dbReference type="RefSeq" id="WP_344128540.1">
    <property type="nucleotide sequence ID" value="NZ_BAAALT010000050.1"/>
</dbReference>
<evidence type="ECO:0000256" key="3">
    <source>
        <dbReference type="ARBA" id="ARBA00023163"/>
    </source>
</evidence>
<dbReference type="InterPro" id="IPR036388">
    <property type="entry name" value="WH-like_DNA-bd_sf"/>
</dbReference>
<dbReference type="Proteomes" id="UP001500218">
    <property type="component" value="Unassembled WGS sequence"/>
</dbReference>
<dbReference type="Pfam" id="PF00392">
    <property type="entry name" value="GntR"/>
    <property type="match status" value="1"/>
</dbReference>
<evidence type="ECO:0000259" key="4">
    <source>
        <dbReference type="PROSITE" id="PS50949"/>
    </source>
</evidence>
<evidence type="ECO:0000313" key="6">
    <source>
        <dbReference type="Proteomes" id="UP001500218"/>
    </source>
</evidence>
<dbReference type="InterPro" id="IPR000524">
    <property type="entry name" value="Tscrpt_reg_HTH_GntR"/>
</dbReference>
<dbReference type="SUPFAM" id="SSF46785">
    <property type="entry name" value="Winged helix' DNA-binding domain"/>
    <property type="match status" value="1"/>
</dbReference>
<dbReference type="PROSITE" id="PS50949">
    <property type="entry name" value="HTH_GNTR"/>
    <property type="match status" value="1"/>
</dbReference>
<comment type="caution">
    <text evidence="5">The sequence shown here is derived from an EMBL/GenBank/DDBJ whole genome shotgun (WGS) entry which is preliminary data.</text>
</comment>
<dbReference type="InterPro" id="IPR050679">
    <property type="entry name" value="Bact_HTH_transcr_reg"/>
</dbReference>
<evidence type="ECO:0000313" key="5">
    <source>
        <dbReference type="EMBL" id="GAA1797738.1"/>
    </source>
</evidence>
<name>A0ABP4Y023_9ACTN</name>
<protein>
    <recommendedName>
        <fullName evidence="4">HTH gntR-type domain-containing protein</fullName>
    </recommendedName>
</protein>
<evidence type="ECO:0000256" key="1">
    <source>
        <dbReference type="ARBA" id="ARBA00023015"/>
    </source>
</evidence>
<reference evidence="6" key="1">
    <citation type="journal article" date="2019" name="Int. J. Syst. Evol. Microbiol.">
        <title>The Global Catalogue of Microorganisms (GCM) 10K type strain sequencing project: providing services to taxonomists for standard genome sequencing and annotation.</title>
        <authorList>
            <consortium name="The Broad Institute Genomics Platform"/>
            <consortium name="The Broad Institute Genome Sequencing Center for Infectious Disease"/>
            <person name="Wu L."/>
            <person name="Ma J."/>
        </authorList>
    </citation>
    <scope>NUCLEOTIDE SEQUENCE [LARGE SCALE GENOMIC DNA]</scope>
    <source>
        <strain evidence="6">JCM 13250</strain>
    </source>
</reference>
<gene>
    <name evidence="5" type="ORF">GCM10009682_19230</name>
</gene>
<dbReference type="PANTHER" id="PTHR44846:SF17">
    <property type="entry name" value="GNTR-FAMILY TRANSCRIPTIONAL REGULATOR"/>
    <property type="match status" value="1"/>
</dbReference>
<organism evidence="5 6">
    <name type="scientific">Luedemannella flava</name>
    <dbReference type="NCBI Taxonomy" id="349316"/>
    <lineage>
        <taxon>Bacteria</taxon>
        <taxon>Bacillati</taxon>
        <taxon>Actinomycetota</taxon>
        <taxon>Actinomycetes</taxon>
        <taxon>Micromonosporales</taxon>
        <taxon>Micromonosporaceae</taxon>
        <taxon>Luedemannella</taxon>
    </lineage>
</organism>
<evidence type="ECO:0000256" key="2">
    <source>
        <dbReference type="ARBA" id="ARBA00023125"/>
    </source>
</evidence>
<keyword evidence="1" id="KW-0805">Transcription regulation</keyword>
<proteinExistence type="predicted"/>
<dbReference type="InterPro" id="IPR036390">
    <property type="entry name" value="WH_DNA-bd_sf"/>
</dbReference>
<keyword evidence="3" id="KW-0804">Transcription</keyword>
<sequence length="74" mass="8260">MPRAPRYPEIVEDIREKIREGVLRPGDPLPSIEQLKAQYEVSYGPVRTAMLVLKAEGLIRGEPGRAVFVATQAE</sequence>
<feature type="domain" description="HTH gntR-type" evidence="4">
    <location>
        <begin position="4"/>
        <end position="72"/>
    </location>
</feature>
<keyword evidence="6" id="KW-1185">Reference proteome</keyword>
<dbReference type="CDD" id="cd07377">
    <property type="entry name" value="WHTH_GntR"/>
    <property type="match status" value="1"/>
</dbReference>
<dbReference type="EMBL" id="BAAALT010000050">
    <property type="protein sequence ID" value="GAA1797738.1"/>
    <property type="molecule type" value="Genomic_DNA"/>
</dbReference>
<dbReference type="Gene3D" id="1.10.10.10">
    <property type="entry name" value="Winged helix-like DNA-binding domain superfamily/Winged helix DNA-binding domain"/>
    <property type="match status" value="1"/>
</dbReference>
<dbReference type="PANTHER" id="PTHR44846">
    <property type="entry name" value="MANNOSYL-D-GLYCERATE TRANSPORT/METABOLISM SYSTEM REPRESSOR MNGR-RELATED"/>
    <property type="match status" value="1"/>
</dbReference>
<accession>A0ABP4Y023</accession>
<dbReference type="SMART" id="SM00345">
    <property type="entry name" value="HTH_GNTR"/>
    <property type="match status" value="1"/>
</dbReference>
<keyword evidence="2" id="KW-0238">DNA-binding</keyword>